<feature type="domain" description="Acyltransferase 3" evidence="2">
    <location>
        <begin position="217"/>
        <end position="536"/>
    </location>
</feature>
<keyword evidence="4" id="KW-1185">Reference proteome</keyword>
<dbReference type="OrthoDB" id="5501619at2"/>
<name>A0A1H0QDE8_9BACT</name>
<evidence type="ECO:0000313" key="4">
    <source>
        <dbReference type="Proteomes" id="UP000199073"/>
    </source>
</evidence>
<evidence type="ECO:0000259" key="2">
    <source>
        <dbReference type="Pfam" id="PF01757"/>
    </source>
</evidence>
<dbReference type="GO" id="GO:0016020">
    <property type="term" value="C:membrane"/>
    <property type="evidence" value="ECO:0007669"/>
    <property type="project" value="TreeGrafter"/>
</dbReference>
<feature type="transmembrane region" description="Helical" evidence="1">
    <location>
        <begin position="479"/>
        <end position="498"/>
    </location>
</feature>
<feature type="transmembrane region" description="Helical" evidence="1">
    <location>
        <begin position="284"/>
        <end position="301"/>
    </location>
</feature>
<feature type="transmembrane region" description="Helical" evidence="1">
    <location>
        <begin position="412"/>
        <end position="436"/>
    </location>
</feature>
<keyword evidence="1" id="KW-1133">Transmembrane helix</keyword>
<feature type="transmembrane region" description="Helical" evidence="1">
    <location>
        <begin position="174"/>
        <end position="194"/>
    </location>
</feature>
<dbReference type="Pfam" id="PF01757">
    <property type="entry name" value="Acyl_transf_3"/>
    <property type="match status" value="1"/>
</dbReference>
<feature type="transmembrane region" description="Helical" evidence="1">
    <location>
        <begin position="247"/>
        <end position="264"/>
    </location>
</feature>
<evidence type="ECO:0000256" key="1">
    <source>
        <dbReference type="SAM" id="Phobius"/>
    </source>
</evidence>
<keyword evidence="3" id="KW-0378">Hydrolase</keyword>
<accession>A0A1H0QDE8</accession>
<keyword evidence="1" id="KW-0812">Transmembrane</keyword>
<protein>
    <submittedName>
        <fullName evidence="3">Peptidoglycan/LPS O-acetylase OafA/YrhL, contains acyltransferase and SGNH-hydrolase domains</fullName>
    </submittedName>
</protein>
<dbReference type="STRING" id="91360.SAMN05660330_01934"/>
<dbReference type="PANTHER" id="PTHR23028">
    <property type="entry name" value="ACETYLTRANSFERASE"/>
    <property type="match status" value="1"/>
</dbReference>
<dbReference type="RefSeq" id="WP_092222227.1">
    <property type="nucleotide sequence ID" value="NZ_FNJI01000011.1"/>
</dbReference>
<feature type="transmembrane region" description="Helical" evidence="1">
    <location>
        <begin position="448"/>
        <end position="467"/>
    </location>
</feature>
<dbReference type="GO" id="GO:0016787">
    <property type="term" value="F:hydrolase activity"/>
    <property type="evidence" value="ECO:0007669"/>
    <property type="project" value="UniProtKB-KW"/>
</dbReference>
<feature type="transmembrane region" description="Helical" evidence="1">
    <location>
        <begin position="382"/>
        <end position="400"/>
    </location>
</feature>
<dbReference type="InterPro" id="IPR050879">
    <property type="entry name" value="Acyltransferase_3"/>
</dbReference>
<proteinExistence type="predicted"/>
<feature type="transmembrane region" description="Helical" evidence="1">
    <location>
        <begin position="321"/>
        <end position="343"/>
    </location>
</feature>
<gene>
    <name evidence="3" type="ORF">SAMN05660330_01934</name>
</gene>
<dbReference type="AlphaFoldDB" id="A0A1H0QDE8"/>
<sequence length="564" mass="63983">MGRTLLLNLWQLVWNRYTAAVLIFLLLVELVTIFALCAFGKIDVTMSSTSGEQVRIYYSGKTKEHSRFEDIFSTAPEERPGPALKKITFRLRNETVQALRVDPGSGPGTYTITRIVLYSFFGPPVVLDPAMDDLQVRTDPHSRLVATRERWTLVTDKEDPYLIFTGDIQTTNPYLKYLLPGVISLVFFFAIRGVRVRDFVCIRDISGKKPSSGHNLTSLDGLRGLAALLVLGHHIGWEPIHDMGPNGVVAFFCLSGFLLSMPFVKQPERVKDPLFVRNYFFRRLKRILPMFYLVVTASYLFQGNVADFVRTILFLQGNGIWWTILQEVYFYTLLPLFMFAGYFVFRGNRLWAALFFLCVAVALNGGHIKLFPVYGYDTLMKLHVGIFLCGMVMCYLYHYLASVGKPALLQKIADNHLVGIVLLTGFLGSQYLHHYLVVGLTRHQDSGWVYHGNYSVFVALFILFLTLSKKNILVRLLSLFPLRAIGVVGYSFYLLHVYGMKSAIIVCNHYLGINSPKIVIFLVATLLTYLMSAVTYTYIERPFFYRDADIPDSRTATTCSCSSG</sequence>
<dbReference type="GO" id="GO:0000271">
    <property type="term" value="P:polysaccharide biosynthetic process"/>
    <property type="evidence" value="ECO:0007669"/>
    <property type="project" value="TreeGrafter"/>
</dbReference>
<feature type="transmembrane region" description="Helical" evidence="1">
    <location>
        <begin position="350"/>
        <end position="370"/>
    </location>
</feature>
<dbReference type="PANTHER" id="PTHR23028:SF131">
    <property type="entry name" value="BLR2367 PROTEIN"/>
    <property type="match status" value="1"/>
</dbReference>
<dbReference type="EMBL" id="FNJI01000011">
    <property type="protein sequence ID" value="SDP14729.1"/>
    <property type="molecule type" value="Genomic_DNA"/>
</dbReference>
<keyword evidence="3" id="KW-0012">Acyltransferase</keyword>
<dbReference type="GO" id="GO:0016747">
    <property type="term" value="F:acyltransferase activity, transferring groups other than amino-acyl groups"/>
    <property type="evidence" value="ECO:0007669"/>
    <property type="project" value="InterPro"/>
</dbReference>
<keyword evidence="3" id="KW-0808">Transferase</keyword>
<organism evidence="3 4">
    <name type="scientific">Desulforhopalus singaporensis</name>
    <dbReference type="NCBI Taxonomy" id="91360"/>
    <lineage>
        <taxon>Bacteria</taxon>
        <taxon>Pseudomonadati</taxon>
        <taxon>Thermodesulfobacteriota</taxon>
        <taxon>Desulfobulbia</taxon>
        <taxon>Desulfobulbales</taxon>
        <taxon>Desulfocapsaceae</taxon>
        <taxon>Desulforhopalus</taxon>
    </lineage>
</organism>
<dbReference type="InterPro" id="IPR002656">
    <property type="entry name" value="Acyl_transf_3_dom"/>
</dbReference>
<reference evidence="3 4" key="1">
    <citation type="submission" date="2016-10" db="EMBL/GenBank/DDBJ databases">
        <authorList>
            <person name="de Groot N.N."/>
        </authorList>
    </citation>
    <scope>NUCLEOTIDE SEQUENCE [LARGE SCALE GENOMIC DNA]</scope>
    <source>
        <strain evidence="3 4">DSM 12130</strain>
    </source>
</reference>
<feature type="transmembrane region" description="Helical" evidence="1">
    <location>
        <begin position="518"/>
        <end position="539"/>
    </location>
</feature>
<keyword evidence="1" id="KW-0472">Membrane</keyword>
<dbReference type="Proteomes" id="UP000199073">
    <property type="component" value="Unassembled WGS sequence"/>
</dbReference>
<evidence type="ECO:0000313" key="3">
    <source>
        <dbReference type="EMBL" id="SDP14729.1"/>
    </source>
</evidence>
<feature type="transmembrane region" description="Helical" evidence="1">
    <location>
        <begin position="21"/>
        <end position="42"/>
    </location>
</feature>